<evidence type="ECO:0000256" key="2">
    <source>
        <dbReference type="ARBA" id="ARBA00023163"/>
    </source>
</evidence>
<sequence length="246" mass="28503">MRRADRLFQIVQILRHRRLTTAAQLAERLQVSSRTIYRDIQDLCLSGIPIEGEAGVGYLLRQEVSVPPLMFTEAELEAIQVGIRMVQTWGGKALGQAAAQALIKVEAVLPERLREMQSLMFSPDFYLDEAEFQFLDPLRVAARERRYCRINYKDAKDAVTERRLRPLAIYFWRGTWTLLGWCELRDDFRSFRADRILALIEEDQRFARSPGKELEDFIARMDEASREYEKARAAAPCEPDGRVTET</sequence>
<keyword evidence="2" id="KW-0804">Transcription</keyword>
<evidence type="ECO:0000259" key="3">
    <source>
        <dbReference type="PROSITE" id="PS51000"/>
    </source>
</evidence>
<dbReference type="Proteomes" id="UP001297581">
    <property type="component" value="Unassembled WGS sequence"/>
</dbReference>
<proteinExistence type="predicted"/>
<keyword evidence="5" id="KW-1185">Reference proteome</keyword>
<dbReference type="PANTHER" id="PTHR34580:SF3">
    <property type="entry name" value="PROTEIN PAFB"/>
    <property type="match status" value="1"/>
</dbReference>
<evidence type="ECO:0000256" key="1">
    <source>
        <dbReference type="ARBA" id="ARBA00023015"/>
    </source>
</evidence>
<feature type="domain" description="HTH deoR-type" evidence="3">
    <location>
        <begin position="3"/>
        <end position="58"/>
    </location>
</feature>
<evidence type="ECO:0000313" key="4">
    <source>
        <dbReference type="EMBL" id="MCH4293606.1"/>
    </source>
</evidence>
<dbReference type="InterPro" id="IPR013196">
    <property type="entry name" value="HTH_11"/>
</dbReference>
<reference evidence="4 5" key="1">
    <citation type="submission" date="2022-02" db="EMBL/GenBank/DDBJ databases">
        <title>The genome sequence of Shewanella sp. 3B26.</title>
        <authorList>
            <person name="Du J."/>
        </authorList>
    </citation>
    <scope>NUCLEOTIDE SEQUENCE [LARGE SCALE GENOMIC DNA]</scope>
    <source>
        <strain evidence="4 5">3B26</strain>
    </source>
</reference>
<comment type="caution">
    <text evidence="4">The sequence shown here is derived from an EMBL/GenBank/DDBJ whole genome shotgun (WGS) entry which is preliminary data.</text>
</comment>
<dbReference type="GO" id="GO:0003700">
    <property type="term" value="F:DNA-binding transcription factor activity"/>
    <property type="evidence" value="ECO:0007669"/>
    <property type="project" value="InterPro"/>
</dbReference>
<accession>A0AAJ1BF35</accession>
<dbReference type="Gene3D" id="1.10.10.10">
    <property type="entry name" value="Winged helix-like DNA-binding domain superfamily/Winged helix DNA-binding domain"/>
    <property type="match status" value="1"/>
</dbReference>
<dbReference type="EMBL" id="JAKUDL010000001">
    <property type="protein sequence ID" value="MCH4293606.1"/>
    <property type="molecule type" value="Genomic_DNA"/>
</dbReference>
<dbReference type="PROSITE" id="PS52050">
    <property type="entry name" value="WYL"/>
    <property type="match status" value="1"/>
</dbReference>
<protein>
    <submittedName>
        <fullName evidence="4">YafY family transcriptional regulator</fullName>
    </submittedName>
</protein>
<dbReference type="InterPro" id="IPR026881">
    <property type="entry name" value="WYL_dom"/>
</dbReference>
<dbReference type="InterPro" id="IPR001034">
    <property type="entry name" value="DeoR_HTH"/>
</dbReference>
<dbReference type="Pfam" id="PF08279">
    <property type="entry name" value="HTH_11"/>
    <property type="match status" value="1"/>
</dbReference>
<organism evidence="4 5">
    <name type="scientific">Shewanella zhuhaiensis</name>
    <dbReference type="NCBI Taxonomy" id="2919576"/>
    <lineage>
        <taxon>Bacteria</taxon>
        <taxon>Pseudomonadati</taxon>
        <taxon>Pseudomonadota</taxon>
        <taxon>Gammaproteobacteria</taxon>
        <taxon>Alteromonadales</taxon>
        <taxon>Shewanellaceae</taxon>
        <taxon>Shewanella</taxon>
    </lineage>
</organism>
<name>A0AAJ1BF35_9GAMM</name>
<dbReference type="RefSeq" id="WP_240590100.1">
    <property type="nucleotide sequence ID" value="NZ_JAKUDL010000001.1"/>
</dbReference>
<dbReference type="SUPFAM" id="SSF46785">
    <property type="entry name" value="Winged helix' DNA-binding domain"/>
    <property type="match status" value="1"/>
</dbReference>
<dbReference type="Pfam" id="PF13280">
    <property type="entry name" value="WYL"/>
    <property type="match status" value="1"/>
</dbReference>
<dbReference type="PROSITE" id="PS51000">
    <property type="entry name" value="HTH_DEOR_2"/>
    <property type="match status" value="1"/>
</dbReference>
<dbReference type="AlphaFoldDB" id="A0AAJ1BF35"/>
<dbReference type="PANTHER" id="PTHR34580">
    <property type="match status" value="1"/>
</dbReference>
<dbReference type="InterPro" id="IPR051534">
    <property type="entry name" value="CBASS_pafABC_assoc_protein"/>
</dbReference>
<dbReference type="InterPro" id="IPR036388">
    <property type="entry name" value="WH-like_DNA-bd_sf"/>
</dbReference>
<dbReference type="InterPro" id="IPR036390">
    <property type="entry name" value="WH_DNA-bd_sf"/>
</dbReference>
<gene>
    <name evidence="4" type="ORF">MJ923_04715</name>
</gene>
<evidence type="ECO:0000313" key="5">
    <source>
        <dbReference type="Proteomes" id="UP001297581"/>
    </source>
</evidence>
<keyword evidence="1" id="KW-0805">Transcription regulation</keyword>